<evidence type="ECO:0000313" key="2">
    <source>
        <dbReference type="EMBL" id="EWC64299.1"/>
    </source>
</evidence>
<reference evidence="2 3" key="1">
    <citation type="journal article" date="2014" name="Genome Announc.">
        <title>Draft Genome Sequence of the Antitrypanosomally Active Sponge-Associated Bacterium Actinokineospora sp. Strain EG49.</title>
        <authorList>
            <person name="Harjes J."/>
            <person name="Ryu T."/>
            <person name="Abdelmohsen U.R."/>
            <person name="Moitinho-Silva L."/>
            <person name="Horn H."/>
            <person name="Ravasi T."/>
            <person name="Hentschel U."/>
        </authorList>
    </citation>
    <scope>NUCLEOTIDE SEQUENCE [LARGE SCALE GENOMIC DNA]</scope>
    <source>
        <strain evidence="2 3">EG49</strain>
    </source>
</reference>
<organism evidence="2 3">
    <name type="scientific">Actinokineospora spheciospongiae</name>
    <dbReference type="NCBI Taxonomy" id="909613"/>
    <lineage>
        <taxon>Bacteria</taxon>
        <taxon>Bacillati</taxon>
        <taxon>Actinomycetota</taxon>
        <taxon>Actinomycetes</taxon>
        <taxon>Pseudonocardiales</taxon>
        <taxon>Pseudonocardiaceae</taxon>
        <taxon>Actinokineospora</taxon>
    </lineage>
</organism>
<dbReference type="Proteomes" id="UP000019277">
    <property type="component" value="Unassembled WGS sequence"/>
</dbReference>
<evidence type="ECO:0000256" key="1">
    <source>
        <dbReference type="SAM" id="MobiDB-lite"/>
    </source>
</evidence>
<keyword evidence="3" id="KW-1185">Reference proteome</keyword>
<dbReference type="STRING" id="909613.UO65_0422"/>
<comment type="caution">
    <text evidence="2">The sequence shown here is derived from an EMBL/GenBank/DDBJ whole genome shotgun (WGS) entry which is preliminary data.</text>
</comment>
<feature type="compositionally biased region" description="Basic and acidic residues" evidence="1">
    <location>
        <begin position="1"/>
        <end position="13"/>
    </location>
</feature>
<dbReference type="EMBL" id="AYXG01000016">
    <property type="protein sequence ID" value="EWC64299.1"/>
    <property type="molecule type" value="Genomic_DNA"/>
</dbReference>
<gene>
    <name evidence="2" type="ORF">UO65_0422</name>
</gene>
<evidence type="ECO:0000313" key="3">
    <source>
        <dbReference type="Proteomes" id="UP000019277"/>
    </source>
</evidence>
<proteinExistence type="predicted"/>
<name>W7JE97_9PSEU</name>
<accession>W7JE97</accession>
<dbReference type="AlphaFoldDB" id="W7JE97"/>
<feature type="region of interest" description="Disordered" evidence="1">
    <location>
        <begin position="1"/>
        <end position="40"/>
    </location>
</feature>
<protein>
    <submittedName>
        <fullName evidence="2">Uncharacterized protein</fullName>
    </submittedName>
</protein>
<sequence>MHLYRAEDAERRGRFGSRRRVDRAPPPSPVIEQRADCNHG</sequence>